<organism evidence="1">
    <name type="scientific">Mustela putorius furo</name>
    <name type="common">European domestic ferret</name>
    <name type="synonym">Mustela furo</name>
    <dbReference type="NCBI Taxonomy" id="9669"/>
    <lineage>
        <taxon>Eukaryota</taxon>
        <taxon>Metazoa</taxon>
        <taxon>Chordata</taxon>
        <taxon>Craniata</taxon>
        <taxon>Vertebrata</taxon>
        <taxon>Euteleostomi</taxon>
        <taxon>Mammalia</taxon>
        <taxon>Eutheria</taxon>
        <taxon>Laurasiatheria</taxon>
        <taxon>Carnivora</taxon>
        <taxon>Caniformia</taxon>
        <taxon>Musteloidea</taxon>
        <taxon>Mustelidae</taxon>
        <taxon>Mustelinae</taxon>
        <taxon>Mustela</taxon>
    </lineage>
</organism>
<dbReference type="Ensembl" id="ENSMPUT00000009110.1">
    <property type="protein sequence ID" value="ENSMPUP00000008963.1"/>
    <property type="gene ID" value="ENSMPUG00000009035.1"/>
</dbReference>
<reference evidence="1" key="1">
    <citation type="submission" date="2024-06" db="UniProtKB">
        <authorList>
            <consortium name="Ensembl"/>
        </authorList>
    </citation>
    <scope>IDENTIFICATION</scope>
</reference>
<dbReference type="AlphaFoldDB" id="M3YCA6"/>
<dbReference type="Gene3D" id="3.90.310.10">
    <property type="entry name" value="ENV polyprotein, receptor-binding domain"/>
    <property type="match status" value="1"/>
</dbReference>
<dbReference type="eggNOG" id="ENOG502SD08">
    <property type="taxonomic scope" value="Eukaryota"/>
</dbReference>
<evidence type="ECO:0000313" key="1">
    <source>
        <dbReference type="Ensembl" id="ENSMPUP00000008963.1"/>
    </source>
</evidence>
<dbReference type="SUPFAM" id="SSF49830">
    <property type="entry name" value="ENV polyprotein, receptor-binding domain"/>
    <property type="match status" value="1"/>
</dbReference>
<dbReference type="GeneTree" id="ENSGT01150000287137"/>
<dbReference type="EMBL" id="AEYP01065676">
    <property type="status" value="NOT_ANNOTATED_CDS"/>
    <property type="molecule type" value="Genomic_DNA"/>
</dbReference>
<dbReference type="Pfam" id="PF00429">
    <property type="entry name" value="TLV_coat"/>
    <property type="match status" value="1"/>
</dbReference>
<dbReference type="EMBL" id="AEYP01065675">
    <property type="status" value="NOT_ANNOTATED_CDS"/>
    <property type="molecule type" value="Genomic_DNA"/>
</dbReference>
<dbReference type="HOGENOM" id="CLU_1165511_0_0_1"/>
<dbReference type="InParanoid" id="M3YCA6"/>
<sequence>MDRPTLPKSTKDKTHASLIFLLVYSFLPFGDHSPHVPKQLTWQIWSQTGEVVWSITGLHAPNNWWPNLTPDFCQLAAGLETWDIPDKSPHELNVSNSACPTMRDFGCACANARCELAHHDFYVCPKDGRSRAQAYKCGGYLEYFCAAWGCETTGDAYWNPTSSWDLITVKRGFKKTWQRGNRNTAFTSVCPSSDTGGPMSAGLSLPLNITFTSSGKRFLDWTSGRTWGLRWFLSDEKH</sequence>
<accession>M3YCA6</accession>
<dbReference type="InterPro" id="IPR018154">
    <property type="entry name" value="TLV/ENV_coat_polyprotein"/>
</dbReference>
<protein>
    <submittedName>
        <fullName evidence="1">Uncharacterized protein</fullName>
    </submittedName>
</protein>
<dbReference type="OMA" id="CACANAR"/>
<dbReference type="EMBL" id="AEYP01065674">
    <property type="status" value="NOT_ANNOTATED_CDS"/>
    <property type="molecule type" value="Genomic_DNA"/>
</dbReference>
<proteinExistence type="predicted"/>
<dbReference type="InterPro" id="IPR008981">
    <property type="entry name" value="FMuLV_rcpt-bd"/>
</dbReference>
<name>M3YCA6_MUSPF</name>